<reference evidence="8" key="1">
    <citation type="journal article" date="2017" name="Proc. Natl. Acad. Sci. U.S.A.">
        <title>Simulation of Deepwater Horizon oil plume reveals substrate specialization within a complex community of hydrocarbon degraders.</title>
        <authorList>
            <person name="Hu P."/>
            <person name="Dubinsky E.A."/>
            <person name="Probst A.J."/>
            <person name="Wang J."/>
            <person name="Sieber C.M.K."/>
            <person name="Tom L.M."/>
            <person name="Gardinali P."/>
            <person name="Banfield J.F."/>
            <person name="Atlas R.M."/>
            <person name="Andersen G.L."/>
        </authorList>
    </citation>
    <scope>NUCLEOTIDE SEQUENCE [LARGE SCALE GENOMIC DNA]</scope>
</reference>
<evidence type="ECO:0000313" key="8">
    <source>
        <dbReference type="Proteomes" id="UP000227088"/>
    </source>
</evidence>
<comment type="catalytic activity">
    <reaction evidence="6">
        <text>L-lysyl-[protein] + 3 S-adenosyl-L-methionine = N(6),N(6),N(6)-trimethyl-L-lysyl-[protein] + 3 S-adenosyl-L-homocysteine + 3 H(+)</text>
        <dbReference type="Rhea" id="RHEA:54192"/>
        <dbReference type="Rhea" id="RHEA-COMP:9752"/>
        <dbReference type="Rhea" id="RHEA-COMP:13826"/>
        <dbReference type="ChEBI" id="CHEBI:15378"/>
        <dbReference type="ChEBI" id="CHEBI:29969"/>
        <dbReference type="ChEBI" id="CHEBI:57856"/>
        <dbReference type="ChEBI" id="CHEBI:59789"/>
        <dbReference type="ChEBI" id="CHEBI:61961"/>
    </reaction>
</comment>
<dbReference type="AlphaFoldDB" id="A0A1Y5HV25"/>
<proteinExistence type="inferred from homology"/>
<dbReference type="HAMAP" id="MF_00735">
    <property type="entry name" value="Methyltr_PrmA"/>
    <property type="match status" value="1"/>
</dbReference>
<evidence type="ECO:0000256" key="3">
    <source>
        <dbReference type="ARBA" id="ARBA00022603"/>
    </source>
</evidence>
<gene>
    <name evidence="6" type="primary">prmA</name>
    <name evidence="7" type="ORF">A9R00_02300</name>
</gene>
<dbReference type="InterPro" id="IPR050078">
    <property type="entry name" value="Ribosomal_L11_MeTrfase_PrmA"/>
</dbReference>
<dbReference type="SUPFAM" id="SSF53335">
    <property type="entry name" value="S-adenosyl-L-methionine-dependent methyltransferases"/>
    <property type="match status" value="1"/>
</dbReference>
<accession>A0A1Y5HV25</accession>
<dbReference type="CDD" id="cd02440">
    <property type="entry name" value="AdoMet_MTases"/>
    <property type="match status" value="1"/>
</dbReference>
<protein>
    <recommendedName>
        <fullName evidence="6">Ribosomal protein L11 methyltransferase</fullName>
        <shortName evidence="6">L11 Mtase</shortName>
        <ecNumber evidence="6">2.1.1.-</ecNumber>
    </recommendedName>
</protein>
<evidence type="ECO:0000256" key="1">
    <source>
        <dbReference type="ARBA" id="ARBA00009741"/>
    </source>
</evidence>
<keyword evidence="5 6" id="KW-0949">S-adenosyl-L-methionine</keyword>
<comment type="subcellular location">
    <subcellularLocation>
        <location evidence="6">Cytoplasm</location>
    </subcellularLocation>
</comment>
<evidence type="ECO:0000313" key="7">
    <source>
        <dbReference type="EMBL" id="OUS41168.1"/>
    </source>
</evidence>
<evidence type="ECO:0000256" key="6">
    <source>
        <dbReference type="HAMAP-Rule" id="MF_00735"/>
    </source>
</evidence>
<feature type="binding site" evidence="6">
    <location>
        <position position="151"/>
    </location>
    <ligand>
        <name>S-adenosyl-L-methionine</name>
        <dbReference type="ChEBI" id="CHEBI:59789"/>
    </ligand>
</feature>
<dbReference type="Proteomes" id="UP000227088">
    <property type="component" value="Unassembled WGS sequence"/>
</dbReference>
<dbReference type="GO" id="GO:0005840">
    <property type="term" value="C:ribosome"/>
    <property type="evidence" value="ECO:0007669"/>
    <property type="project" value="UniProtKB-KW"/>
</dbReference>
<evidence type="ECO:0000256" key="5">
    <source>
        <dbReference type="ARBA" id="ARBA00022691"/>
    </source>
</evidence>
<name>A0A1Y5HV25_OLEAN</name>
<evidence type="ECO:0000256" key="4">
    <source>
        <dbReference type="ARBA" id="ARBA00022679"/>
    </source>
</evidence>
<dbReference type="InterPro" id="IPR029063">
    <property type="entry name" value="SAM-dependent_MTases_sf"/>
</dbReference>
<dbReference type="EMBL" id="MABE01000132">
    <property type="protein sequence ID" value="OUS41168.1"/>
    <property type="molecule type" value="Genomic_DNA"/>
</dbReference>
<comment type="similarity">
    <text evidence="1 6">Belongs to the methyltransferase superfamily. PrmA family.</text>
</comment>
<organism evidence="7 8">
    <name type="scientific">Oleispira antarctica</name>
    <dbReference type="NCBI Taxonomy" id="188908"/>
    <lineage>
        <taxon>Bacteria</taxon>
        <taxon>Pseudomonadati</taxon>
        <taxon>Pseudomonadota</taxon>
        <taxon>Gammaproteobacteria</taxon>
        <taxon>Oceanospirillales</taxon>
        <taxon>Oceanospirillaceae</taxon>
        <taxon>Oleispira</taxon>
    </lineage>
</organism>
<keyword evidence="7" id="KW-0689">Ribosomal protein</keyword>
<keyword evidence="7" id="KW-0687">Ribonucleoprotein</keyword>
<dbReference type="NCBIfam" id="TIGR00406">
    <property type="entry name" value="prmA"/>
    <property type="match status" value="1"/>
</dbReference>
<dbReference type="Gene3D" id="3.40.50.150">
    <property type="entry name" value="Vaccinia Virus protein VP39"/>
    <property type="match status" value="1"/>
</dbReference>
<dbReference type="PANTHER" id="PTHR43648">
    <property type="entry name" value="ELECTRON TRANSFER FLAVOPROTEIN BETA SUBUNIT LYSINE METHYLTRANSFERASE"/>
    <property type="match status" value="1"/>
</dbReference>
<feature type="binding site" evidence="6">
    <location>
        <position position="236"/>
    </location>
    <ligand>
        <name>S-adenosyl-L-methionine</name>
        <dbReference type="ChEBI" id="CHEBI:59789"/>
    </ligand>
</feature>
<evidence type="ECO:0000256" key="2">
    <source>
        <dbReference type="ARBA" id="ARBA00022490"/>
    </source>
</evidence>
<dbReference type="GO" id="GO:0016279">
    <property type="term" value="F:protein-lysine N-methyltransferase activity"/>
    <property type="evidence" value="ECO:0007669"/>
    <property type="project" value="TreeGrafter"/>
</dbReference>
<sequence length="299" mass="33106">MPWIQLKVEVLPDQIEVIEDSMLLEGAQAVTLQDGADQPILEPELGTMPVWDKTIVIGLFDAEINGEQLIANMQDLFSCDPAMQAHVFPNHKLELVEDKDWERAWMDNFHPMQFGDRLWVCPSWKDPEDKNAVNLMLDPGLAFGTGTHPTTAHCLRFLDKAVKGNELVVDYGCGSGILGIAALLLGSDKMLGVDNDPQALIATRQNAERNGINADQYDVVLPENTHKVEADIMVANILAGPLMFLAENIAKLTKSGGKLALSGLLSHQADEVRQAYEPWFNMDGMEQMDDWIILTGTKK</sequence>
<dbReference type="PANTHER" id="PTHR43648:SF1">
    <property type="entry name" value="ELECTRON TRANSFER FLAVOPROTEIN BETA SUBUNIT LYSINE METHYLTRANSFERASE"/>
    <property type="match status" value="1"/>
</dbReference>
<dbReference type="EC" id="2.1.1.-" evidence="6"/>
<dbReference type="PIRSF" id="PIRSF000401">
    <property type="entry name" value="RPL11_MTase"/>
    <property type="match status" value="1"/>
</dbReference>
<keyword evidence="2 6" id="KW-0963">Cytoplasm</keyword>
<feature type="binding site" evidence="6">
    <location>
        <position position="172"/>
    </location>
    <ligand>
        <name>S-adenosyl-L-methionine</name>
        <dbReference type="ChEBI" id="CHEBI:59789"/>
    </ligand>
</feature>
<comment type="function">
    <text evidence="6">Methylates ribosomal protein L11.</text>
</comment>
<keyword evidence="3 6" id="KW-0489">Methyltransferase</keyword>
<comment type="caution">
    <text evidence="7">The sequence shown here is derived from an EMBL/GenBank/DDBJ whole genome shotgun (WGS) entry which is preliminary data.</text>
</comment>
<feature type="binding site" evidence="6">
    <location>
        <position position="194"/>
    </location>
    <ligand>
        <name>S-adenosyl-L-methionine</name>
        <dbReference type="ChEBI" id="CHEBI:59789"/>
    </ligand>
</feature>
<dbReference type="InterPro" id="IPR004498">
    <property type="entry name" value="Ribosomal_PrmA_MeTrfase"/>
</dbReference>
<keyword evidence="4 6" id="KW-0808">Transferase</keyword>
<dbReference type="GO" id="GO:0032259">
    <property type="term" value="P:methylation"/>
    <property type="evidence" value="ECO:0007669"/>
    <property type="project" value="UniProtKB-KW"/>
</dbReference>
<dbReference type="GO" id="GO:0005829">
    <property type="term" value="C:cytosol"/>
    <property type="evidence" value="ECO:0007669"/>
    <property type="project" value="TreeGrafter"/>
</dbReference>
<dbReference type="Pfam" id="PF06325">
    <property type="entry name" value="PrmA"/>
    <property type="match status" value="1"/>
</dbReference>